<dbReference type="Proteomes" id="UP000756921">
    <property type="component" value="Unassembled WGS sequence"/>
</dbReference>
<dbReference type="Gene3D" id="3.40.50.880">
    <property type="match status" value="1"/>
</dbReference>
<evidence type="ECO:0000313" key="3">
    <source>
        <dbReference type="Proteomes" id="UP000756921"/>
    </source>
</evidence>
<dbReference type="InterPro" id="IPR052158">
    <property type="entry name" value="INH-QAR"/>
</dbReference>
<reference evidence="2" key="1">
    <citation type="journal article" date="2020" name="Mol. Plant Microbe Interact.">
        <title>Genome Sequence of the Biocontrol Agent Coniothyrium minitans strain Conio (IMI 134523).</title>
        <authorList>
            <person name="Patel D."/>
            <person name="Shittu T.A."/>
            <person name="Baroncelli R."/>
            <person name="Muthumeenakshi S."/>
            <person name="Osborne T.H."/>
            <person name="Janganan T.K."/>
            <person name="Sreenivasaprasad S."/>
        </authorList>
    </citation>
    <scope>NUCLEOTIDE SEQUENCE</scope>
    <source>
        <strain evidence="2">Conio</strain>
    </source>
</reference>
<dbReference type="PANTHER" id="PTHR43130:SF3">
    <property type="entry name" value="HTH-TYPE TRANSCRIPTIONAL REGULATOR RV1931C"/>
    <property type="match status" value="1"/>
</dbReference>
<dbReference type="Pfam" id="PF01965">
    <property type="entry name" value="DJ-1_PfpI"/>
    <property type="match status" value="1"/>
</dbReference>
<dbReference type="InterPro" id="IPR002818">
    <property type="entry name" value="DJ-1/PfpI"/>
</dbReference>
<evidence type="ECO:0000259" key="1">
    <source>
        <dbReference type="Pfam" id="PF01965"/>
    </source>
</evidence>
<accession>A0A9P6KNJ3</accession>
<dbReference type="EMBL" id="WJXW01000010">
    <property type="protein sequence ID" value="KAF9732806.1"/>
    <property type="molecule type" value="Genomic_DNA"/>
</dbReference>
<organism evidence="2 3">
    <name type="scientific">Paraphaeosphaeria minitans</name>
    <dbReference type="NCBI Taxonomy" id="565426"/>
    <lineage>
        <taxon>Eukaryota</taxon>
        <taxon>Fungi</taxon>
        <taxon>Dikarya</taxon>
        <taxon>Ascomycota</taxon>
        <taxon>Pezizomycotina</taxon>
        <taxon>Dothideomycetes</taxon>
        <taxon>Pleosporomycetidae</taxon>
        <taxon>Pleosporales</taxon>
        <taxon>Massarineae</taxon>
        <taxon>Didymosphaeriaceae</taxon>
        <taxon>Paraphaeosphaeria</taxon>
    </lineage>
</organism>
<dbReference type="AlphaFoldDB" id="A0A9P6KNJ3"/>
<protein>
    <submittedName>
        <fullName evidence="2">ThiJ/PfpI family protein</fullName>
    </submittedName>
</protein>
<feature type="domain" description="DJ-1/PfpI" evidence="1">
    <location>
        <begin position="6"/>
        <end position="156"/>
    </location>
</feature>
<dbReference type="InterPro" id="IPR029062">
    <property type="entry name" value="Class_I_gatase-like"/>
</dbReference>
<gene>
    <name evidence="2" type="ORF">PMIN01_09664</name>
</gene>
<dbReference type="OrthoDB" id="543156at2759"/>
<name>A0A9P6KNJ3_9PLEO</name>
<dbReference type="PANTHER" id="PTHR43130">
    <property type="entry name" value="ARAC-FAMILY TRANSCRIPTIONAL REGULATOR"/>
    <property type="match status" value="1"/>
</dbReference>
<proteinExistence type="predicted"/>
<sequence length="235" mass="24908">MASTLKVGIFIYAGADIMDFSGPVEVYSTRPPPGTPQVFSVETFAHTNPVGGGDSAALVYVPGASFAEVEQRLGTYDILVVPGAHPDVLAKFITSEEGRATLALLRRFAALPPREEARWRILQSVCSGSVILGAAGVLAGRRATTHHTCYDMLKEYADGAAGGDSGISVVKKRWVDGGETEAGVRIVNAGGVSSGIDASLWIAEMVGGEEVFRFTEKIMEFERRGEGQAWGFAPV</sequence>
<comment type="caution">
    <text evidence="2">The sequence shown here is derived from an EMBL/GenBank/DDBJ whole genome shotgun (WGS) entry which is preliminary data.</text>
</comment>
<dbReference type="SUPFAM" id="SSF52317">
    <property type="entry name" value="Class I glutamine amidotransferase-like"/>
    <property type="match status" value="1"/>
</dbReference>
<keyword evidence="3" id="KW-1185">Reference proteome</keyword>
<evidence type="ECO:0000313" key="2">
    <source>
        <dbReference type="EMBL" id="KAF9732806.1"/>
    </source>
</evidence>